<proteinExistence type="inferred from homology"/>
<comment type="subunit">
    <text evidence="2 5">Homopentamer.</text>
</comment>
<keyword evidence="9" id="KW-1185">Reference proteome</keyword>
<dbReference type="InterPro" id="IPR010809">
    <property type="entry name" value="FliD_C"/>
</dbReference>
<keyword evidence="4 5" id="KW-0975">Bacterial flagellum</keyword>
<evidence type="ECO:0000256" key="2">
    <source>
        <dbReference type="ARBA" id="ARBA00011255"/>
    </source>
</evidence>
<sequence>MSAISFSGVGSGIDTKTIVNALVAAEIDPQRAQLSSRKTTLDAQLSSFGRLKSALSEFQTTLNNLKTPDKFQVRSTTVGNEERFTATARSNAQPGDYQVSVEQLAKSQRLMTADNAFASSSTVVGSGTLTISTGGAYDPDLGNGFTVNIDPSKATLDDIRRAINNAPGNDAVTASIVNVDDGNGGTQARLILTAKETGVANALTVAVTEGTEPGLSALASANLVESRAAEDAIIRVNGLSATRSTNQITDVIQGVTLNLKSEEPGAEIDLRIGTDNSAIEKNVQSFVDAYNKLQNVLKDIAGKDSSGLRGDSTVRNLSSQLRSLTSGEVDGADPQARILAQIGVTIDKDGKMSLNKSTLNERLDDDFNSVANLFTSEQGIAKRLDAFVKPYTQAGGLLDNRTEGVNSRLRMLNDQQDRLDIREENLFNRLSRQFNAMDSMVAQINSNGAFLSAQLASMQW</sequence>
<reference evidence="8 9" key="1">
    <citation type="journal article" date="2005" name="Int. J. Syst. Evol. Microbiol.">
        <title>Nitrincola lacisaponensis gen. nov., sp. nov., a novel alkaliphilic bacterium isolated from an alkaline, saline lake.</title>
        <authorList>
            <person name="Dimitriu P.A."/>
            <person name="Shukla S.K."/>
            <person name="Conradt J."/>
            <person name="Marquez M.C."/>
            <person name="Ventosa A."/>
            <person name="Maglia A."/>
            <person name="Peyton B.M."/>
            <person name="Pinkart H.C."/>
            <person name="Mormile M.R."/>
        </authorList>
    </citation>
    <scope>NUCLEOTIDE SEQUENCE [LARGE SCALE GENOMIC DNA]</scope>
    <source>
        <strain evidence="8 9">4CA</strain>
    </source>
</reference>
<dbReference type="GO" id="GO:0009424">
    <property type="term" value="C:bacterial-type flagellum hook"/>
    <property type="evidence" value="ECO:0007669"/>
    <property type="project" value="UniProtKB-UniRule"/>
</dbReference>
<dbReference type="PANTHER" id="PTHR30288:SF0">
    <property type="entry name" value="FLAGELLAR HOOK-ASSOCIATED PROTEIN 2"/>
    <property type="match status" value="1"/>
</dbReference>
<evidence type="ECO:0000256" key="3">
    <source>
        <dbReference type="ARBA" id="ARBA00023054"/>
    </source>
</evidence>
<keyword evidence="8" id="KW-0969">Cilium</keyword>
<gene>
    <name evidence="8" type="ORF">ADINL_1040</name>
</gene>
<protein>
    <recommendedName>
        <fullName evidence="5">Flagellar hook-associated protein 2</fullName>
        <shortName evidence="5">HAP2</shortName>
    </recommendedName>
    <alternativeName>
        <fullName evidence="5">Flagellar cap protein</fullName>
    </alternativeName>
</protein>
<dbReference type="RefSeq" id="WP_036544596.1">
    <property type="nucleotide sequence ID" value="NZ_JMSZ01000016.1"/>
</dbReference>
<dbReference type="Proteomes" id="UP000027318">
    <property type="component" value="Unassembled WGS sequence"/>
</dbReference>
<dbReference type="AlphaFoldDB" id="A0A063Y2E5"/>
<accession>A0A063Y2E5</accession>
<dbReference type="PANTHER" id="PTHR30288">
    <property type="entry name" value="FLAGELLAR CAP/ASSEMBLY PROTEIN FLID"/>
    <property type="match status" value="1"/>
</dbReference>
<evidence type="ECO:0000313" key="9">
    <source>
        <dbReference type="Proteomes" id="UP000027318"/>
    </source>
</evidence>
<dbReference type="OrthoDB" id="5980200at2"/>
<keyword evidence="5" id="KW-0964">Secreted</keyword>
<comment type="similarity">
    <text evidence="1 5">Belongs to the FliD family.</text>
</comment>
<keyword evidence="8" id="KW-0282">Flagellum</keyword>
<keyword evidence="3" id="KW-0175">Coiled coil</keyword>
<evidence type="ECO:0000256" key="1">
    <source>
        <dbReference type="ARBA" id="ARBA00009764"/>
    </source>
</evidence>
<evidence type="ECO:0000259" key="7">
    <source>
        <dbReference type="Pfam" id="PF07195"/>
    </source>
</evidence>
<dbReference type="InterPro" id="IPR040026">
    <property type="entry name" value="FliD"/>
</dbReference>
<keyword evidence="8" id="KW-0966">Cell projection</keyword>
<dbReference type="GO" id="GO:0009421">
    <property type="term" value="C:bacterial-type flagellum filament cap"/>
    <property type="evidence" value="ECO:0007669"/>
    <property type="project" value="InterPro"/>
</dbReference>
<dbReference type="Pfam" id="PF02465">
    <property type="entry name" value="FliD_N"/>
    <property type="match status" value="1"/>
</dbReference>
<evidence type="ECO:0000256" key="4">
    <source>
        <dbReference type="ARBA" id="ARBA00023143"/>
    </source>
</evidence>
<comment type="function">
    <text evidence="5">Required for morphogenesis and for the elongation of the flagellar filament by facilitating polymerization of the flagellin monomers at the tip of growing filament. Forms a capping structure, which prevents flagellin subunits (transported through the central channel of the flagellum) from leaking out without polymerization at the distal end.</text>
</comment>
<feature type="domain" description="Flagellar hook-associated protein 2 N-terminal" evidence="6">
    <location>
        <begin position="11"/>
        <end position="108"/>
    </location>
</feature>
<dbReference type="EMBL" id="JMSZ01000016">
    <property type="protein sequence ID" value="KDE40448.1"/>
    <property type="molecule type" value="Genomic_DNA"/>
</dbReference>
<evidence type="ECO:0000313" key="8">
    <source>
        <dbReference type="EMBL" id="KDE40448.1"/>
    </source>
</evidence>
<evidence type="ECO:0000259" key="6">
    <source>
        <dbReference type="Pfam" id="PF02465"/>
    </source>
</evidence>
<evidence type="ECO:0000256" key="5">
    <source>
        <dbReference type="RuleBase" id="RU362066"/>
    </source>
</evidence>
<dbReference type="InterPro" id="IPR003481">
    <property type="entry name" value="FliD_N"/>
</dbReference>
<comment type="subcellular location">
    <subcellularLocation>
        <location evidence="5">Secreted</location>
    </subcellularLocation>
    <subcellularLocation>
        <location evidence="5">Bacterial flagellum</location>
    </subcellularLocation>
</comment>
<dbReference type="GO" id="GO:0007155">
    <property type="term" value="P:cell adhesion"/>
    <property type="evidence" value="ECO:0007669"/>
    <property type="project" value="InterPro"/>
</dbReference>
<organism evidence="8 9">
    <name type="scientific">Nitrincola lacisaponensis</name>
    <dbReference type="NCBI Taxonomy" id="267850"/>
    <lineage>
        <taxon>Bacteria</taxon>
        <taxon>Pseudomonadati</taxon>
        <taxon>Pseudomonadota</taxon>
        <taxon>Gammaproteobacteria</taxon>
        <taxon>Oceanospirillales</taxon>
        <taxon>Oceanospirillaceae</taxon>
        <taxon>Nitrincola</taxon>
    </lineage>
</organism>
<dbReference type="STRING" id="267850.ADINL_1040"/>
<dbReference type="Pfam" id="PF07195">
    <property type="entry name" value="FliD_C"/>
    <property type="match status" value="1"/>
</dbReference>
<dbReference type="GO" id="GO:0071973">
    <property type="term" value="P:bacterial-type flagellum-dependent cell motility"/>
    <property type="evidence" value="ECO:0007669"/>
    <property type="project" value="TreeGrafter"/>
</dbReference>
<name>A0A063Y2E5_9GAMM</name>
<comment type="caution">
    <text evidence="8">The sequence shown here is derived from an EMBL/GenBank/DDBJ whole genome shotgun (WGS) entry which is preliminary data.</text>
</comment>
<dbReference type="GO" id="GO:0005576">
    <property type="term" value="C:extracellular region"/>
    <property type="evidence" value="ECO:0007669"/>
    <property type="project" value="UniProtKB-SubCell"/>
</dbReference>
<dbReference type="PATRIC" id="fig|267850.7.peg.1034"/>
<feature type="domain" description="Flagellar hook-associated protein 2 C-terminal" evidence="7">
    <location>
        <begin position="229"/>
        <end position="446"/>
    </location>
</feature>